<reference evidence="2" key="1">
    <citation type="journal article" date="2019" name="Sci. Rep.">
        <title>Draft genome of Tanacetum cinerariifolium, the natural source of mosquito coil.</title>
        <authorList>
            <person name="Yamashiro T."/>
            <person name="Shiraishi A."/>
            <person name="Satake H."/>
            <person name="Nakayama K."/>
        </authorList>
    </citation>
    <scope>NUCLEOTIDE SEQUENCE</scope>
</reference>
<sequence length="120" mass="13517">DWVFDSEEDDMPPRHSGPLFQYALVNHSKFPLHKVSTIAPYQSQPVPTTAARTVNAVKPKFSKTRPTLASHAVSRSQTSYRRPITRLPSLNSRNFPPRVTAAEPSAVSAIQYTQGTWVWR</sequence>
<proteinExistence type="predicted"/>
<comment type="caution">
    <text evidence="2">The sequence shown here is derived from an EMBL/GenBank/DDBJ whole genome shotgun (WGS) entry which is preliminary data.</text>
</comment>
<dbReference type="EMBL" id="BKCJ011270844">
    <property type="protein sequence ID" value="GFD13201.1"/>
    <property type="molecule type" value="Genomic_DNA"/>
</dbReference>
<organism evidence="2">
    <name type="scientific">Tanacetum cinerariifolium</name>
    <name type="common">Dalmatian daisy</name>
    <name type="synonym">Chrysanthemum cinerariifolium</name>
    <dbReference type="NCBI Taxonomy" id="118510"/>
    <lineage>
        <taxon>Eukaryota</taxon>
        <taxon>Viridiplantae</taxon>
        <taxon>Streptophyta</taxon>
        <taxon>Embryophyta</taxon>
        <taxon>Tracheophyta</taxon>
        <taxon>Spermatophyta</taxon>
        <taxon>Magnoliopsida</taxon>
        <taxon>eudicotyledons</taxon>
        <taxon>Gunneridae</taxon>
        <taxon>Pentapetalae</taxon>
        <taxon>asterids</taxon>
        <taxon>campanulids</taxon>
        <taxon>Asterales</taxon>
        <taxon>Asteraceae</taxon>
        <taxon>Asteroideae</taxon>
        <taxon>Anthemideae</taxon>
        <taxon>Anthemidinae</taxon>
        <taxon>Tanacetum</taxon>
    </lineage>
</organism>
<dbReference type="AlphaFoldDB" id="A0A699TU83"/>
<evidence type="ECO:0000313" key="2">
    <source>
        <dbReference type="EMBL" id="GFD13201.1"/>
    </source>
</evidence>
<evidence type="ECO:0000256" key="1">
    <source>
        <dbReference type="SAM" id="MobiDB-lite"/>
    </source>
</evidence>
<feature type="region of interest" description="Disordered" evidence="1">
    <location>
        <begin position="65"/>
        <end position="96"/>
    </location>
</feature>
<feature type="non-terminal residue" evidence="2">
    <location>
        <position position="1"/>
    </location>
</feature>
<accession>A0A699TU83</accession>
<feature type="non-terminal residue" evidence="2">
    <location>
        <position position="120"/>
    </location>
</feature>
<name>A0A699TU83_TANCI</name>
<protein>
    <submittedName>
        <fullName evidence="2">Uncharacterized protein</fullName>
    </submittedName>
</protein>
<gene>
    <name evidence="2" type="ORF">Tci_885170</name>
</gene>